<keyword evidence="3" id="KW-1185">Reference proteome</keyword>
<dbReference type="OrthoDB" id="5872807at2759"/>
<evidence type="ECO:0000256" key="1">
    <source>
        <dbReference type="SAM" id="MobiDB-lite"/>
    </source>
</evidence>
<gene>
    <name evidence="2" type="ORF">DICVIV_09653</name>
</gene>
<protein>
    <submittedName>
        <fullName evidence="2">Uncharacterized protein</fullName>
    </submittedName>
</protein>
<reference evidence="3" key="2">
    <citation type="journal article" date="2016" name="Sci. Rep.">
        <title>Dictyocaulus viviparus genome, variome and transcriptome elucidate lungworm biology and support future intervention.</title>
        <authorList>
            <person name="McNulty S.N."/>
            <person name="Strube C."/>
            <person name="Rosa B.A."/>
            <person name="Martin J.C."/>
            <person name="Tyagi R."/>
            <person name="Choi Y.J."/>
            <person name="Wang Q."/>
            <person name="Hallsworth Pepin K."/>
            <person name="Zhang X."/>
            <person name="Ozersky P."/>
            <person name="Wilson R.K."/>
            <person name="Sternberg P.W."/>
            <person name="Gasser R.B."/>
            <person name="Mitreva M."/>
        </authorList>
    </citation>
    <scope>NUCLEOTIDE SEQUENCE [LARGE SCALE GENOMIC DNA]</scope>
    <source>
        <strain evidence="3">HannoverDv2000</strain>
    </source>
</reference>
<proteinExistence type="predicted"/>
<feature type="compositionally biased region" description="Polar residues" evidence="1">
    <location>
        <begin position="34"/>
        <end position="48"/>
    </location>
</feature>
<organism evidence="2 3">
    <name type="scientific">Dictyocaulus viviparus</name>
    <name type="common">Bovine lungworm</name>
    <dbReference type="NCBI Taxonomy" id="29172"/>
    <lineage>
        <taxon>Eukaryota</taxon>
        <taxon>Metazoa</taxon>
        <taxon>Ecdysozoa</taxon>
        <taxon>Nematoda</taxon>
        <taxon>Chromadorea</taxon>
        <taxon>Rhabditida</taxon>
        <taxon>Rhabditina</taxon>
        <taxon>Rhabditomorpha</taxon>
        <taxon>Strongyloidea</taxon>
        <taxon>Metastrongylidae</taxon>
        <taxon>Dictyocaulus</taxon>
    </lineage>
</organism>
<evidence type="ECO:0000313" key="2">
    <source>
        <dbReference type="EMBL" id="KJH44312.1"/>
    </source>
</evidence>
<dbReference type="AlphaFoldDB" id="A0A0D8XKM3"/>
<feature type="region of interest" description="Disordered" evidence="1">
    <location>
        <begin position="18"/>
        <end position="51"/>
    </location>
</feature>
<dbReference type="Proteomes" id="UP000053766">
    <property type="component" value="Unassembled WGS sequence"/>
</dbReference>
<reference evidence="2 3" key="1">
    <citation type="submission" date="2013-11" db="EMBL/GenBank/DDBJ databases">
        <title>Draft genome of the bovine lungworm Dictyocaulus viviparus.</title>
        <authorList>
            <person name="Mitreva M."/>
        </authorList>
    </citation>
    <scope>NUCLEOTIDE SEQUENCE [LARGE SCALE GENOMIC DNA]</scope>
    <source>
        <strain evidence="2 3">HannoverDv2000</strain>
    </source>
</reference>
<dbReference type="EMBL" id="KN716483">
    <property type="protein sequence ID" value="KJH44312.1"/>
    <property type="molecule type" value="Genomic_DNA"/>
</dbReference>
<name>A0A0D8XKM3_DICVI</name>
<sequence>MFIASATVFPMSSIRLLNPNDADDSDSSNSSDSPTTVPRRSATVSPSMRSFLRDHPRHVALKRRRSEFNLCGEKERRRKSMARNSRERSVGRRRLRKTNSEPNVEGMGVINKITT</sequence>
<accession>A0A0D8XKM3</accession>
<evidence type="ECO:0000313" key="3">
    <source>
        <dbReference type="Proteomes" id="UP000053766"/>
    </source>
</evidence>
<dbReference type="STRING" id="29172.A0A0D8XKM3"/>
<feature type="region of interest" description="Disordered" evidence="1">
    <location>
        <begin position="72"/>
        <end position="115"/>
    </location>
</feature>